<dbReference type="EC" id="5.3.1.13" evidence="9"/>
<evidence type="ECO:0000313" key="10">
    <source>
        <dbReference type="Proteomes" id="UP000031465"/>
    </source>
</evidence>
<dbReference type="InterPro" id="IPR035474">
    <property type="entry name" value="SIS_Kpsf"/>
</dbReference>
<name>A0A0C1JHQ9_9BACT</name>
<comment type="similarity">
    <text evidence="1 4">Belongs to the SIS family. GutQ/KpsF subfamily.</text>
</comment>
<dbReference type="PANTHER" id="PTHR47476">
    <property type="match status" value="1"/>
</dbReference>
<organism evidence="9 10">
    <name type="scientific">Candidatus Protochlamydia amoebophila</name>
    <dbReference type="NCBI Taxonomy" id="362787"/>
    <lineage>
        <taxon>Bacteria</taxon>
        <taxon>Pseudomonadati</taxon>
        <taxon>Chlamydiota</taxon>
        <taxon>Chlamydiia</taxon>
        <taxon>Parachlamydiales</taxon>
        <taxon>Parachlamydiaceae</taxon>
        <taxon>Candidatus Protochlamydia</taxon>
    </lineage>
</organism>
<dbReference type="EMBL" id="JSAN01000127">
    <property type="protein sequence ID" value="KIC70955.1"/>
    <property type="molecule type" value="Genomic_DNA"/>
</dbReference>
<feature type="site" description="Catalytically relevant" evidence="5">
    <location>
        <position position="147"/>
    </location>
</feature>
<evidence type="ECO:0000259" key="7">
    <source>
        <dbReference type="PROSITE" id="PS51371"/>
    </source>
</evidence>
<protein>
    <submittedName>
        <fullName evidence="9">Putative arabinose 5-phosphate isomerase</fullName>
        <ecNumber evidence="9">5.3.1.13</ecNumber>
    </submittedName>
</protein>
<dbReference type="GO" id="GO:0097367">
    <property type="term" value="F:carbohydrate derivative binding"/>
    <property type="evidence" value="ECO:0007669"/>
    <property type="project" value="InterPro"/>
</dbReference>
<dbReference type="InterPro" id="IPR046342">
    <property type="entry name" value="CBS_dom_sf"/>
</dbReference>
<dbReference type="InterPro" id="IPR001347">
    <property type="entry name" value="SIS_dom"/>
</dbReference>
<feature type="site" description="Catalytically relevant" evidence="5">
    <location>
        <position position="54"/>
    </location>
</feature>
<dbReference type="Pfam" id="PF00571">
    <property type="entry name" value="CBS"/>
    <property type="match status" value="2"/>
</dbReference>
<dbReference type="Proteomes" id="UP000031465">
    <property type="component" value="Unassembled WGS sequence"/>
</dbReference>
<reference evidence="9 10" key="1">
    <citation type="journal article" date="2014" name="Mol. Biol. Evol.">
        <title>Massive expansion of Ubiquitination-related gene families within the Chlamydiae.</title>
        <authorList>
            <person name="Domman D."/>
            <person name="Collingro A."/>
            <person name="Lagkouvardos I."/>
            <person name="Gehre L."/>
            <person name="Weinmaier T."/>
            <person name="Rattei T."/>
            <person name="Subtil A."/>
            <person name="Horn M."/>
        </authorList>
    </citation>
    <scope>NUCLEOTIDE SEQUENCE [LARGE SCALE GENOMIC DNA]</scope>
    <source>
        <strain evidence="9 10">EI2</strain>
    </source>
</reference>
<dbReference type="InterPro" id="IPR000644">
    <property type="entry name" value="CBS_dom"/>
</dbReference>
<dbReference type="GO" id="GO:0019146">
    <property type="term" value="F:arabinose-5-phosphate isomerase activity"/>
    <property type="evidence" value="ECO:0007669"/>
    <property type="project" value="UniProtKB-EC"/>
</dbReference>
<dbReference type="PATRIC" id="fig|362787.3.peg.1844"/>
<dbReference type="Gene3D" id="3.40.50.10490">
    <property type="entry name" value="Glucose-6-phosphate isomerase like protein, domain 1"/>
    <property type="match status" value="1"/>
</dbReference>
<feature type="domain" description="SIS" evidence="8">
    <location>
        <begin position="36"/>
        <end position="179"/>
    </location>
</feature>
<evidence type="ECO:0000256" key="5">
    <source>
        <dbReference type="PIRSR" id="PIRSR004692-3"/>
    </source>
</evidence>
<comment type="caution">
    <text evidence="9">The sequence shown here is derived from an EMBL/GenBank/DDBJ whole genome shotgun (WGS) entry which is preliminary data.</text>
</comment>
<evidence type="ECO:0000256" key="1">
    <source>
        <dbReference type="ARBA" id="ARBA00008165"/>
    </source>
</evidence>
<dbReference type="AlphaFoldDB" id="A0A0C1JHQ9"/>
<dbReference type="CDD" id="cd04604">
    <property type="entry name" value="CBS_pair_SIS_assoc"/>
    <property type="match status" value="1"/>
</dbReference>
<dbReference type="PIRSF" id="PIRSF004692">
    <property type="entry name" value="KdsD_KpsF"/>
    <property type="match status" value="1"/>
</dbReference>
<feature type="site" description="Catalytically relevant" evidence="5">
    <location>
        <position position="188"/>
    </location>
</feature>
<dbReference type="InterPro" id="IPR004800">
    <property type="entry name" value="KdsD/KpsF-type"/>
</dbReference>
<dbReference type="Gene3D" id="3.10.580.10">
    <property type="entry name" value="CBS-domain"/>
    <property type="match status" value="1"/>
</dbReference>
<proteinExistence type="inferred from homology"/>
<dbReference type="InterPro" id="IPR046348">
    <property type="entry name" value="SIS_dom_sf"/>
</dbReference>
<dbReference type="PROSITE" id="PS51464">
    <property type="entry name" value="SIS"/>
    <property type="match status" value="1"/>
</dbReference>
<evidence type="ECO:0000259" key="8">
    <source>
        <dbReference type="PROSITE" id="PS51464"/>
    </source>
</evidence>
<feature type="site" description="Catalytically relevant" evidence="5">
    <location>
        <position position="106"/>
    </location>
</feature>
<dbReference type="CDD" id="cd05014">
    <property type="entry name" value="SIS_Kpsf"/>
    <property type="match status" value="1"/>
</dbReference>
<keyword evidence="9" id="KW-0413">Isomerase</keyword>
<keyword evidence="3 6" id="KW-0129">CBS domain</keyword>
<dbReference type="SUPFAM" id="SSF53697">
    <property type="entry name" value="SIS domain"/>
    <property type="match status" value="1"/>
</dbReference>
<dbReference type="PANTHER" id="PTHR47476:SF2">
    <property type="entry name" value="ARABINOSE 5-PHOSPHATE ISOMERASE-RELATED"/>
    <property type="match status" value="1"/>
</dbReference>
<feature type="domain" description="CBS" evidence="7">
    <location>
        <begin position="205"/>
        <end position="264"/>
    </location>
</feature>
<evidence type="ECO:0000256" key="6">
    <source>
        <dbReference type="PROSITE-ProRule" id="PRU00703"/>
    </source>
</evidence>
<gene>
    <name evidence="9" type="primary">setH3</name>
    <name evidence="9" type="ORF">DB44_FE00060</name>
</gene>
<dbReference type="GO" id="GO:1901135">
    <property type="term" value="P:carbohydrate derivative metabolic process"/>
    <property type="evidence" value="ECO:0007669"/>
    <property type="project" value="InterPro"/>
</dbReference>
<evidence type="ECO:0000313" key="9">
    <source>
        <dbReference type="EMBL" id="KIC70955.1"/>
    </source>
</evidence>
<evidence type="ECO:0000256" key="3">
    <source>
        <dbReference type="ARBA" id="ARBA00023122"/>
    </source>
</evidence>
<feature type="domain" description="CBS" evidence="7">
    <location>
        <begin position="273"/>
        <end position="327"/>
    </location>
</feature>
<dbReference type="Pfam" id="PF01380">
    <property type="entry name" value="SIS"/>
    <property type="match status" value="1"/>
</dbReference>
<dbReference type="NCBIfam" id="TIGR00393">
    <property type="entry name" value="kpsF"/>
    <property type="match status" value="1"/>
</dbReference>
<dbReference type="GO" id="GO:0005975">
    <property type="term" value="P:carbohydrate metabolic process"/>
    <property type="evidence" value="ECO:0007669"/>
    <property type="project" value="InterPro"/>
</dbReference>
<sequence>MKTLLKVTMLKEILDKQRLYTNHYFETLDLIAIEKLVELLLETEKSIFFTGVGKSGLVAKKIALTMVSTGTKALYLSPTDAVHGDIGIVSQDDIFIMLSKSGESDELLNLVPPIRNKGGILVAVVCNSQSRLAAACHYVITLPFQEELCPFDMAPTMSTIFQGLFGDLVTAALMRRKNFSLNDYALNHPSGRIGKRMTLKVKDIMLTGEKIPICYPQDQLTNVLVELSNKRCGCILVVDHDHRLLGIFTDGDLRRMLQKVGGKVLESSMIEIMTPNPRSIESDLLAYEAMKLMEADYCKRISVFPVLNLEQQVIGLLHIHDLIQTGL</sequence>
<dbReference type="PROSITE" id="PS51371">
    <property type="entry name" value="CBS"/>
    <property type="match status" value="2"/>
</dbReference>
<evidence type="ECO:0000256" key="4">
    <source>
        <dbReference type="PIRNR" id="PIRNR004692"/>
    </source>
</evidence>
<evidence type="ECO:0000256" key="2">
    <source>
        <dbReference type="ARBA" id="ARBA00022737"/>
    </source>
</evidence>
<keyword evidence="2" id="KW-0677">Repeat</keyword>
<accession>A0A0C1JHQ9</accession>
<dbReference type="SMART" id="SM00116">
    <property type="entry name" value="CBS"/>
    <property type="match status" value="2"/>
</dbReference>